<feature type="region of interest" description="Disordered" evidence="1">
    <location>
        <begin position="195"/>
        <end position="221"/>
    </location>
</feature>
<feature type="compositionally biased region" description="Low complexity" evidence="1">
    <location>
        <begin position="195"/>
        <end position="210"/>
    </location>
</feature>
<protein>
    <submittedName>
        <fullName evidence="2">Uncharacterized protein</fullName>
    </submittedName>
</protein>
<organism evidence="2 3">
    <name type="scientific">Aphanomyces euteiches</name>
    <dbReference type="NCBI Taxonomy" id="100861"/>
    <lineage>
        <taxon>Eukaryota</taxon>
        <taxon>Sar</taxon>
        <taxon>Stramenopiles</taxon>
        <taxon>Oomycota</taxon>
        <taxon>Saprolegniomycetes</taxon>
        <taxon>Saprolegniales</taxon>
        <taxon>Verrucalvaceae</taxon>
        <taxon>Aphanomyces</taxon>
    </lineage>
</organism>
<dbReference type="VEuPathDB" id="FungiDB:AeMF1_012685"/>
<proteinExistence type="predicted"/>
<comment type="caution">
    <text evidence="2">The sequence shown here is derived from an EMBL/GenBank/DDBJ whole genome shotgun (WGS) entry which is preliminary data.</text>
</comment>
<evidence type="ECO:0000313" key="2">
    <source>
        <dbReference type="EMBL" id="KAF0730182.1"/>
    </source>
</evidence>
<reference evidence="2 3" key="1">
    <citation type="submission" date="2019-07" db="EMBL/GenBank/DDBJ databases">
        <title>Genomics analysis of Aphanomyces spp. identifies a new class of oomycete effector associated with host adaptation.</title>
        <authorList>
            <person name="Gaulin E."/>
        </authorList>
    </citation>
    <scope>NUCLEOTIDE SEQUENCE [LARGE SCALE GENOMIC DNA]</scope>
    <source>
        <strain evidence="2 3">ATCC 201684</strain>
    </source>
</reference>
<gene>
    <name evidence="2" type="ORF">Ae201684_012189</name>
</gene>
<evidence type="ECO:0000256" key="1">
    <source>
        <dbReference type="SAM" id="MobiDB-lite"/>
    </source>
</evidence>
<evidence type="ECO:0000313" key="3">
    <source>
        <dbReference type="Proteomes" id="UP000481153"/>
    </source>
</evidence>
<sequence>MACALTSISSTGSDKCHLTSMDGITVLKPILDATTMAHGPFLDDEMDTSAAILFSSHHHHVCANVDESPSSPNDSTAAWDDSKLCISIDHESTPDSTSCEAIYDLPSACLTADRKRKDIDTAKNACAINSPDNAPTEKKPRIHATDAAAPTSVQFTAVHNETTRFVFTAFGSTSQTLGVSFPLASSTPFSMSTSTFVSSTSSSSRHGTSSPPTPRIRSCLD</sequence>
<dbReference type="Proteomes" id="UP000481153">
    <property type="component" value="Unassembled WGS sequence"/>
</dbReference>
<name>A0A6G0WRX1_9STRA</name>
<accession>A0A6G0WRX1</accession>
<dbReference type="EMBL" id="VJMJ01000155">
    <property type="protein sequence ID" value="KAF0730182.1"/>
    <property type="molecule type" value="Genomic_DNA"/>
</dbReference>
<dbReference type="AlphaFoldDB" id="A0A6G0WRX1"/>
<keyword evidence="3" id="KW-1185">Reference proteome</keyword>